<name>A0A9K3PRK2_9STRA</name>
<dbReference type="Proteomes" id="UP000693970">
    <property type="component" value="Unassembled WGS sequence"/>
</dbReference>
<reference evidence="1" key="2">
    <citation type="submission" date="2021-04" db="EMBL/GenBank/DDBJ databases">
        <authorList>
            <person name="Podell S."/>
        </authorList>
    </citation>
    <scope>NUCLEOTIDE SEQUENCE</scope>
    <source>
        <strain evidence="1">Hildebrandi</strain>
    </source>
</reference>
<organism evidence="1 2">
    <name type="scientific">Nitzschia inconspicua</name>
    <dbReference type="NCBI Taxonomy" id="303405"/>
    <lineage>
        <taxon>Eukaryota</taxon>
        <taxon>Sar</taxon>
        <taxon>Stramenopiles</taxon>
        <taxon>Ochrophyta</taxon>
        <taxon>Bacillariophyta</taxon>
        <taxon>Bacillariophyceae</taxon>
        <taxon>Bacillariophycidae</taxon>
        <taxon>Bacillariales</taxon>
        <taxon>Bacillariaceae</taxon>
        <taxon>Nitzschia</taxon>
    </lineage>
</organism>
<evidence type="ECO:0000313" key="2">
    <source>
        <dbReference type="Proteomes" id="UP000693970"/>
    </source>
</evidence>
<dbReference type="AlphaFoldDB" id="A0A9K3PRK2"/>
<protein>
    <submittedName>
        <fullName evidence="1">Uncharacterized protein</fullName>
    </submittedName>
</protein>
<comment type="caution">
    <text evidence="1">The sequence shown here is derived from an EMBL/GenBank/DDBJ whole genome shotgun (WGS) entry which is preliminary data.</text>
</comment>
<gene>
    <name evidence="1" type="ORF">IV203_004060</name>
</gene>
<proteinExistence type="predicted"/>
<evidence type="ECO:0000313" key="1">
    <source>
        <dbReference type="EMBL" id="KAG7354704.1"/>
    </source>
</evidence>
<dbReference type="EMBL" id="JAGRRH010000016">
    <property type="protein sequence ID" value="KAG7354704.1"/>
    <property type="molecule type" value="Genomic_DNA"/>
</dbReference>
<reference evidence="1" key="1">
    <citation type="journal article" date="2021" name="Sci. Rep.">
        <title>Diploid genomic architecture of Nitzschia inconspicua, an elite biomass production diatom.</title>
        <authorList>
            <person name="Oliver A."/>
            <person name="Podell S."/>
            <person name="Pinowska A."/>
            <person name="Traller J.C."/>
            <person name="Smith S.R."/>
            <person name="McClure R."/>
            <person name="Beliaev A."/>
            <person name="Bohutskyi P."/>
            <person name="Hill E.A."/>
            <person name="Rabines A."/>
            <person name="Zheng H."/>
            <person name="Allen L.Z."/>
            <person name="Kuo A."/>
            <person name="Grigoriev I.V."/>
            <person name="Allen A.E."/>
            <person name="Hazlebeck D."/>
            <person name="Allen E.E."/>
        </authorList>
    </citation>
    <scope>NUCLEOTIDE SEQUENCE</scope>
    <source>
        <strain evidence="1">Hildebrandi</strain>
    </source>
</reference>
<sequence length="188" mass="21214">MQRLVAAFVDCQQLLAIQKATSNAALDRNHLSIRRITFFIAVSAVVRTMREEFRIQMYAKEGDPTCTAILMKWSEKVDVNSASYMKAHESMGENFPKFKEEFLNSNVSLQTKDKNNNKSYQKCWRHHVKKAFESISQQPKVHQATKLGDRSVLNGTTSPSIGVSLCTIAQAPLTLSALEMTQLVEMLT</sequence>
<accession>A0A9K3PRK2</accession>
<keyword evidence="2" id="KW-1185">Reference proteome</keyword>